<reference evidence="2 3" key="1">
    <citation type="submission" date="2019-09" db="EMBL/GenBank/DDBJ databases">
        <title>Characterisation of the sponge microbiome using genome-centric metagenomics.</title>
        <authorList>
            <person name="Engelberts J.P."/>
            <person name="Robbins S.J."/>
            <person name="De Goeij J.M."/>
            <person name="Aranda M."/>
            <person name="Bell S.C."/>
            <person name="Webster N.S."/>
        </authorList>
    </citation>
    <scope>NUCLEOTIDE SEQUENCE [LARGE SCALE GENOMIC DNA]</scope>
    <source>
        <strain evidence="2">SB0662_bin_43</strain>
    </source>
</reference>
<feature type="transmembrane region" description="Helical" evidence="1">
    <location>
        <begin position="7"/>
        <end position="27"/>
    </location>
</feature>
<accession>A0A845DAG7</accession>
<keyword evidence="1" id="KW-0812">Transmembrane</keyword>
<proteinExistence type="predicted"/>
<evidence type="ECO:0000256" key="1">
    <source>
        <dbReference type="SAM" id="Phobius"/>
    </source>
</evidence>
<protein>
    <submittedName>
        <fullName evidence="2">Uncharacterized protein</fullName>
    </submittedName>
</protein>
<evidence type="ECO:0000313" key="3">
    <source>
        <dbReference type="Proteomes" id="UP000449092"/>
    </source>
</evidence>
<evidence type="ECO:0000313" key="2">
    <source>
        <dbReference type="EMBL" id="MYE38395.1"/>
    </source>
</evidence>
<organism evidence="2 3">
    <name type="scientific">Candidatus Spechtbacteria bacterium SB0662_bin_43</name>
    <dbReference type="NCBI Taxonomy" id="2604897"/>
    <lineage>
        <taxon>Bacteria</taxon>
        <taxon>Candidatus Spechtiibacteriota</taxon>
    </lineage>
</organism>
<sequence>MNKYIEIYIYGIFLFVIALTSILYFFVFAKENGTTLHTINVPSIIQENTNTQNIQEKESHPLKQCFTLQEGRDACYFDFCKKENPYLCAEELLDTIVRIEGPEQAMEALNDIMESDIFEIQLYGHALAHVIGRATSYYLGLSEASFVRCPIDFNFGCVHGFFERALEKSTSSIEIALEICEKHPFCYHGLGHGFVYYESYNLMNALALCDQLRTFDAYESCYRGVFMENITGFFDNVDGEMGFVENDILAPCSRIEDKYRNQCWREHGRYIVHYNNWSLRDAAHFCLNAGDYIHGCMVSLGHLVTGPGSQNSLKGPFIGTHEEIAAYLCNQFPSDHITTCQTIHISNTLDGDRTDTTQASEFCLSFNVNVNDCFKKIGTKLIEVAYNNDGIIRGCTMVPEQHRESCYEGADIHKETKDTSMIYE</sequence>
<dbReference type="EMBL" id="VXOY01000022">
    <property type="protein sequence ID" value="MYE38395.1"/>
    <property type="molecule type" value="Genomic_DNA"/>
</dbReference>
<keyword evidence="1" id="KW-1133">Transmembrane helix</keyword>
<comment type="caution">
    <text evidence="2">The sequence shown here is derived from an EMBL/GenBank/DDBJ whole genome shotgun (WGS) entry which is preliminary data.</text>
</comment>
<dbReference type="AlphaFoldDB" id="A0A845DAG7"/>
<gene>
    <name evidence="2" type="ORF">F4X82_02680</name>
</gene>
<name>A0A845DAG7_9BACT</name>
<keyword evidence="1" id="KW-0472">Membrane</keyword>
<dbReference type="Proteomes" id="UP000449092">
    <property type="component" value="Unassembled WGS sequence"/>
</dbReference>